<feature type="domain" description="Carboxylesterase type B" evidence="3">
    <location>
        <begin position="38"/>
        <end position="71"/>
    </location>
</feature>
<dbReference type="EMBL" id="CH445356">
    <property type="protein sequence ID" value="EAT78135.1"/>
    <property type="molecule type" value="Genomic_DNA"/>
</dbReference>
<protein>
    <recommendedName>
        <fullName evidence="3">Carboxylesterase type B domain-containing protein</fullName>
    </recommendedName>
</protein>
<dbReference type="KEGG" id="pno:SNOG_14595"/>
<organism evidence="4 5">
    <name type="scientific">Phaeosphaeria nodorum (strain SN15 / ATCC MYA-4574 / FGSC 10173)</name>
    <name type="common">Glume blotch fungus</name>
    <name type="synonym">Parastagonospora nodorum</name>
    <dbReference type="NCBI Taxonomy" id="321614"/>
    <lineage>
        <taxon>Eukaryota</taxon>
        <taxon>Fungi</taxon>
        <taxon>Dikarya</taxon>
        <taxon>Ascomycota</taxon>
        <taxon>Pezizomycotina</taxon>
        <taxon>Dothideomycetes</taxon>
        <taxon>Pleosporomycetidae</taxon>
        <taxon>Pleosporales</taxon>
        <taxon>Pleosporineae</taxon>
        <taxon>Phaeosphaeriaceae</taxon>
        <taxon>Parastagonospora</taxon>
    </lineage>
</organism>
<gene>
    <name evidence="4" type="ORF">SNOG_14595</name>
</gene>
<dbReference type="Proteomes" id="UP000001055">
    <property type="component" value="Unassembled WGS sequence"/>
</dbReference>
<sequence length="81" mass="8671">MIKLLGAVALLGAVHAQNSAPLPEVDLGYEIYRAASFNSTGNFYNFSNIRYAAPPVGNLRFAPPQAPAENRSAVNTGSTYR</sequence>
<dbReference type="eggNOG" id="KOG1516">
    <property type="taxonomic scope" value="Eukaryota"/>
</dbReference>
<dbReference type="GeneID" id="5981702"/>
<evidence type="ECO:0000256" key="2">
    <source>
        <dbReference type="SAM" id="SignalP"/>
    </source>
</evidence>
<dbReference type="InterPro" id="IPR029058">
    <property type="entry name" value="AB_hydrolase_fold"/>
</dbReference>
<feature type="chain" id="PRO_5004177254" description="Carboxylesterase type B domain-containing protein" evidence="2">
    <location>
        <begin position="17"/>
        <end position="81"/>
    </location>
</feature>
<feature type="signal peptide" evidence="2">
    <location>
        <begin position="1"/>
        <end position="16"/>
    </location>
</feature>
<evidence type="ECO:0000313" key="4">
    <source>
        <dbReference type="EMBL" id="EAT78135.1"/>
    </source>
</evidence>
<dbReference type="VEuPathDB" id="FungiDB:JI435_145940"/>
<dbReference type="AlphaFoldDB" id="Q0U187"/>
<name>Q0U187_PHANO</name>
<accession>Q0U187</accession>
<dbReference type="InParanoid" id="Q0U187"/>
<dbReference type="Pfam" id="PF00135">
    <property type="entry name" value="COesterase"/>
    <property type="match status" value="1"/>
</dbReference>
<dbReference type="InterPro" id="IPR002018">
    <property type="entry name" value="CarbesteraseB"/>
</dbReference>
<evidence type="ECO:0000256" key="1">
    <source>
        <dbReference type="SAM" id="MobiDB-lite"/>
    </source>
</evidence>
<evidence type="ECO:0000259" key="3">
    <source>
        <dbReference type="Pfam" id="PF00135"/>
    </source>
</evidence>
<evidence type="ECO:0000313" key="5">
    <source>
        <dbReference type="Proteomes" id="UP000001055"/>
    </source>
</evidence>
<dbReference type="Gene3D" id="3.40.50.1820">
    <property type="entry name" value="alpha/beta hydrolase"/>
    <property type="match status" value="1"/>
</dbReference>
<reference evidence="5" key="1">
    <citation type="journal article" date="2007" name="Plant Cell">
        <title>Dothideomycete-plant interactions illuminated by genome sequencing and EST analysis of the wheat pathogen Stagonospora nodorum.</title>
        <authorList>
            <person name="Hane J.K."/>
            <person name="Lowe R.G."/>
            <person name="Solomon P.S."/>
            <person name="Tan K.C."/>
            <person name="Schoch C.L."/>
            <person name="Spatafora J.W."/>
            <person name="Crous P.W."/>
            <person name="Kodira C."/>
            <person name="Birren B.W."/>
            <person name="Galagan J.E."/>
            <person name="Torriani S.F."/>
            <person name="McDonald B.A."/>
            <person name="Oliver R.P."/>
        </authorList>
    </citation>
    <scope>NUCLEOTIDE SEQUENCE [LARGE SCALE GENOMIC DNA]</scope>
    <source>
        <strain evidence="5">SN15 / ATCC MYA-4574 / FGSC 10173</strain>
    </source>
</reference>
<feature type="compositionally biased region" description="Polar residues" evidence="1">
    <location>
        <begin position="72"/>
        <end position="81"/>
    </location>
</feature>
<dbReference type="RefSeq" id="XP_001804777.1">
    <property type="nucleotide sequence ID" value="XM_001804725.1"/>
</dbReference>
<keyword evidence="2" id="KW-0732">Signal</keyword>
<dbReference type="SUPFAM" id="SSF53474">
    <property type="entry name" value="alpha/beta-Hydrolases"/>
    <property type="match status" value="1"/>
</dbReference>
<dbReference type="HOGENOM" id="CLU_2574650_0_0_1"/>
<proteinExistence type="predicted"/>
<feature type="region of interest" description="Disordered" evidence="1">
    <location>
        <begin position="62"/>
        <end position="81"/>
    </location>
</feature>